<sequence length="44" mass="5105">MQKSKQNIESKQMTQELVFSYFETLMINNCHPGNRGLSRKASND</sequence>
<dbReference type="EMBL" id="GBRH01200671">
    <property type="protein sequence ID" value="JAD97224.1"/>
    <property type="molecule type" value="Transcribed_RNA"/>
</dbReference>
<proteinExistence type="predicted"/>
<protein>
    <submittedName>
        <fullName evidence="1">Uncharacterized protein</fullName>
    </submittedName>
</protein>
<dbReference type="AlphaFoldDB" id="A0A0A9E903"/>
<reference evidence="1" key="1">
    <citation type="submission" date="2014-09" db="EMBL/GenBank/DDBJ databases">
        <authorList>
            <person name="Magalhaes I.L.F."/>
            <person name="Oliveira U."/>
            <person name="Santos F.R."/>
            <person name="Vidigal T.H.D.A."/>
            <person name="Brescovit A.D."/>
            <person name="Santos A.J."/>
        </authorList>
    </citation>
    <scope>NUCLEOTIDE SEQUENCE</scope>
    <source>
        <tissue evidence="1">Shoot tissue taken approximately 20 cm above the soil surface</tissue>
    </source>
</reference>
<organism evidence="1">
    <name type="scientific">Arundo donax</name>
    <name type="common">Giant reed</name>
    <name type="synonym">Donax arundinaceus</name>
    <dbReference type="NCBI Taxonomy" id="35708"/>
    <lineage>
        <taxon>Eukaryota</taxon>
        <taxon>Viridiplantae</taxon>
        <taxon>Streptophyta</taxon>
        <taxon>Embryophyta</taxon>
        <taxon>Tracheophyta</taxon>
        <taxon>Spermatophyta</taxon>
        <taxon>Magnoliopsida</taxon>
        <taxon>Liliopsida</taxon>
        <taxon>Poales</taxon>
        <taxon>Poaceae</taxon>
        <taxon>PACMAD clade</taxon>
        <taxon>Arundinoideae</taxon>
        <taxon>Arundineae</taxon>
        <taxon>Arundo</taxon>
    </lineage>
</organism>
<evidence type="ECO:0000313" key="1">
    <source>
        <dbReference type="EMBL" id="JAD97224.1"/>
    </source>
</evidence>
<accession>A0A0A9E903</accession>
<name>A0A0A9E903_ARUDO</name>
<reference evidence="1" key="2">
    <citation type="journal article" date="2015" name="Data Brief">
        <title>Shoot transcriptome of the giant reed, Arundo donax.</title>
        <authorList>
            <person name="Barrero R.A."/>
            <person name="Guerrero F.D."/>
            <person name="Moolhuijzen P."/>
            <person name="Goolsby J.A."/>
            <person name="Tidwell J."/>
            <person name="Bellgard S.E."/>
            <person name="Bellgard M.I."/>
        </authorList>
    </citation>
    <scope>NUCLEOTIDE SEQUENCE</scope>
    <source>
        <tissue evidence="1">Shoot tissue taken approximately 20 cm above the soil surface</tissue>
    </source>
</reference>